<proteinExistence type="inferred from homology"/>
<protein>
    <submittedName>
        <fullName evidence="8">ABC transporter permease</fullName>
    </submittedName>
</protein>
<dbReference type="GO" id="GO:0005886">
    <property type="term" value="C:plasma membrane"/>
    <property type="evidence" value="ECO:0007669"/>
    <property type="project" value="UniProtKB-SubCell"/>
</dbReference>
<feature type="transmembrane region" description="Helical" evidence="6">
    <location>
        <begin position="53"/>
        <end position="73"/>
    </location>
</feature>
<accession>A0A6G7XIY2</accession>
<evidence type="ECO:0000256" key="3">
    <source>
        <dbReference type="ARBA" id="ARBA00022692"/>
    </source>
</evidence>
<keyword evidence="3 6" id="KW-0812">Transmembrane</keyword>
<dbReference type="EMBL" id="CP049863">
    <property type="protein sequence ID" value="QIK64331.1"/>
    <property type="molecule type" value="Genomic_DNA"/>
</dbReference>
<dbReference type="InterPro" id="IPR000515">
    <property type="entry name" value="MetI-like"/>
</dbReference>
<dbReference type="CDD" id="cd06261">
    <property type="entry name" value="TM_PBP2"/>
    <property type="match status" value="1"/>
</dbReference>
<keyword evidence="2 6" id="KW-0813">Transport</keyword>
<dbReference type="Pfam" id="PF00528">
    <property type="entry name" value="BPD_transp_1"/>
    <property type="match status" value="1"/>
</dbReference>
<name>A0A6G7XIY2_9MICO</name>
<dbReference type="KEGG" id="lvi:G7068_14805"/>
<evidence type="ECO:0000256" key="5">
    <source>
        <dbReference type="ARBA" id="ARBA00023136"/>
    </source>
</evidence>
<feature type="transmembrane region" description="Helical" evidence="6">
    <location>
        <begin position="132"/>
        <end position="159"/>
    </location>
</feature>
<evidence type="ECO:0000256" key="2">
    <source>
        <dbReference type="ARBA" id="ARBA00022448"/>
    </source>
</evidence>
<comment type="similarity">
    <text evidence="6">Belongs to the binding-protein-dependent transport system permease family.</text>
</comment>
<dbReference type="AlphaFoldDB" id="A0A6G7XIY2"/>
<sequence length="231" mass="24518">MSWLLENWPRVVELMADHLRLSLPPILFATLIAVPLGRLAFRRPRIGGPLLSTAALAYSIPALPLLIVIPVALGVPLRSWQNMVVMLTVYGVALLVRSAADSFASVDPKVREAAVAIGYSQPGLFWRVDLPLALPVLISGVRVVAVSTISLVTLGALIGVSSLGTLLTDGFQRGIAAEVWVGVLATVALALVCDVLIIALGRGLSPWARALRSKRGPRSRAGSTVRSRVAQ</sequence>
<evidence type="ECO:0000256" key="6">
    <source>
        <dbReference type="RuleBase" id="RU363032"/>
    </source>
</evidence>
<comment type="subcellular location">
    <subcellularLocation>
        <location evidence="6">Cell membrane</location>
        <topology evidence="6">Multi-pass membrane protein</topology>
    </subcellularLocation>
    <subcellularLocation>
        <location evidence="1">Membrane</location>
        <topology evidence="1">Multi-pass membrane protein</topology>
    </subcellularLocation>
</comment>
<keyword evidence="9" id="KW-1185">Reference proteome</keyword>
<feature type="domain" description="ABC transmembrane type-1" evidence="7">
    <location>
        <begin position="15"/>
        <end position="202"/>
    </location>
</feature>
<dbReference type="Proteomes" id="UP000502677">
    <property type="component" value="Chromosome"/>
</dbReference>
<dbReference type="PANTHER" id="PTHR30177">
    <property type="entry name" value="GLYCINE BETAINE/L-PROLINE TRANSPORT SYSTEM PERMEASE PROTEIN PROW"/>
    <property type="match status" value="1"/>
</dbReference>
<evidence type="ECO:0000256" key="4">
    <source>
        <dbReference type="ARBA" id="ARBA00022989"/>
    </source>
</evidence>
<dbReference type="Gene3D" id="1.10.3720.10">
    <property type="entry name" value="MetI-like"/>
    <property type="match status" value="1"/>
</dbReference>
<dbReference type="RefSeq" id="WP_166292664.1">
    <property type="nucleotide sequence ID" value="NZ_CP049863.1"/>
</dbReference>
<gene>
    <name evidence="8" type="ORF">G7068_14805</name>
</gene>
<evidence type="ECO:0000256" key="1">
    <source>
        <dbReference type="ARBA" id="ARBA00004141"/>
    </source>
</evidence>
<dbReference type="PROSITE" id="PS50928">
    <property type="entry name" value="ABC_TM1"/>
    <property type="match status" value="1"/>
</dbReference>
<evidence type="ECO:0000313" key="9">
    <source>
        <dbReference type="Proteomes" id="UP000502677"/>
    </source>
</evidence>
<evidence type="ECO:0000259" key="7">
    <source>
        <dbReference type="PROSITE" id="PS50928"/>
    </source>
</evidence>
<organism evidence="8 9">
    <name type="scientific">Leucobacter viscericola</name>
    <dbReference type="NCBI Taxonomy" id="2714935"/>
    <lineage>
        <taxon>Bacteria</taxon>
        <taxon>Bacillati</taxon>
        <taxon>Actinomycetota</taxon>
        <taxon>Actinomycetes</taxon>
        <taxon>Micrococcales</taxon>
        <taxon>Microbacteriaceae</taxon>
        <taxon>Leucobacter</taxon>
    </lineage>
</organism>
<feature type="transmembrane region" description="Helical" evidence="6">
    <location>
        <begin position="20"/>
        <end position="41"/>
    </location>
</feature>
<feature type="transmembrane region" description="Helical" evidence="6">
    <location>
        <begin position="179"/>
        <end position="205"/>
    </location>
</feature>
<dbReference type="InterPro" id="IPR035906">
    <property type="entry name" value="MetI-like_sf"/>
</dbReference>
<dbReference type="PANTHER" id="PTHR30177:SF4">
    <property type="entry name" value="OSMOPROTECTANT IMPORT PERMEASE PROTEIN OSMW"/>
    <property type="match status" value="1"/>
</dbReference>
<dbReference type="InterPro" id="IPR051204">
    <property type="entry name" value="ABC_transp_perm/SBD"/>
</dbReference>
<dbReference type="SUPFAM" id="SSF161098">
    <property type="entry name" value="MetI-like"/>
    <property type="match status" value="1"/>
</dbReference>
<reference evidence="8 9" key="1">
    <citation type="submission" date="2020-03" db="EMBL/GenBank/DDBJ databases">
        <title>Leucobacter sp. nov., isolated from beetles.</title>
        <authorList>
            <person name="Hyun D.-W."/>
            <person name="Bae J.-W."/>
        </authorList>
    </citation>
    <scope>NUCLEOTIDE SEQUENCE [LARGE SCALE GENOMIC DNA]</scope>
    <source>
        <strain evidence="8 9">HDW9C</strain>
    </source>
</reference>
<dbReference type="GO" id="GO:0055085">
    <property type="term" value="P:transmembrane transport"/>
    <property type="evidence" value="ECO:0007669"/>
    <property type="project" value="InterPro"/>
</dbReference>
<keyword evidence="4 6" id="KW-1133">Transmembrane helix</keyword>
<evidence type="ECO:0000313" key="8">
    <source>
        <dbReference type="EMBL" id="QIK64331.1"/>
    </source>
</evidence>
<keyword evidence="5 6" id="KW-0472">Membrane</keyword>
<dbReference type="GO" id="GO:0031460">
    <property type="term" value="P:glycine betaine transport"/>
    <property type="evidence" value="ECO:0007669"/>
    <property type="project" value="TreeGrafter"/>
</dbReference>